<comment type="caution">
    <text evidence="2">The sequence shown here is derived from an EMBL/GenBank/DDBJ whole genome shotgun (WGS) entry which is preliminary data.</text>
</comment>
<feature type="domain" description="TGS" evidence="1">
    <location>
        <begin position="28"/>
        <end position="102"/>
    </location>
</feature>
<dbReference type="PANTHER" id="PTHR43127">
    <property type="entry name" value="DEVELOPMENTALLY-REGULATED GTP-BINDING PROTEIN 2"/>
    <property type="match status" value="1"/>
</dbReference>
<reference evidence="2" key="1">
    <citation type="journal article" date="2014" name="Front. Microbiol.">
        <title>High frequency of phylogenetically diverse reductive dehalogenase-homologous genes in deep subseafloor sedimentary metagenomes.</title>
        <authorList>
            <person name="Kawai M."/>
            <person name="Futagami T."/>
            <person name="Toyoda A."/>
            <person name="Takaki Y."/>
            <person name="Nishi S."/>
            <person name="Hori S."/>
            <person name="Arai W."/>
            <person name="Tsubouchi T."/>
            <person name="Morono Y."/>
            <person name="Uchiyama I."/>
            <person name="Ito T."/>
            <person name="Fujiyama A."/>
            <person name="Inagaki F."/>
            <person name="Takami H."/>
        </authorList>
    </citation>
    <scope>NUCLEOTIDE SEQUENCE</scope>
    <source>
        <strain evidence="2">Expedition CK06-06</strain>
    </source>
</reference>
<dbReference type="AlphaFoldDB" id="X1IMP7"/>
<dbReference type="GO" id="GO:0005525">
    <property type="term" value="F:GTP binding"/>
    <property type="evidence" value="ECO:0007669"/>
    <property type="project" value="InterPro"/>
</dbReference>
<dbReference type="InterPro" id="IPR012676">
    <property type="entry name" value="TGS-like"/>
</dbReference>
<dbReference type="Pfam" id="PF02824">
    <property type="entry name" value="TGS"/>
    <property type="match status" value="1"/>
</dbReference>
<dbReference type="InterPro" id="IPR012675">
    <property type="entry name" value="Beta-grasp_dom_sf"/>
</dbReference>
<dbReference type="GO" id="GO:0003924">
    <property type="term" value="F:GTPase activity"/>
    <property type="evidence" value="ECO:0007669"/>
    <property type="project" value="InterPro"/>
</dbReference>
<organism evidence="2">
    <name type="scientific">marine sediment metagenome</name>
    <dbReference type="NCBI Taxonomy" id="412755"/>
    <lineage>
        <taxon>unclassified sequences</taxon>
        <taxon>metagenomes</taxon>
        <taxon>ecological metagenomes</taxon>
    </lineage>
</organism>
<proteinExistence type="predicted"/>
<gene>
    <name evidence="2" type="ORF">S03H2_32826</name>
</gene>
<dbReference type="Gene3D" id="3.10.20.30">
    <property type="match status" value="1"/>
</dbReference>
<dbReference type="SUPFAM" id="SSF81271">
    <property type="entry name" value="TGS-like"/>
    <property type="match status" value="1"/>
</dbReference>
<dbReference type="InterPro" id="IPR045001">
    <property type="entry name" value="DRG"/>
</dbReference>
<feature type="non-terminal residue" evidence="2">
    <location>
        <position position="1"/>
    </location>
</feature>
<dbReference type="PROSITE" id="PS51880">
    <property type="entry name" value="TGS"/>
    <property type="match status" value="1"/>
</dbReference>
<dbReference type="EMBL" id="BARU01019953">
    <property type="protein sequence ID" value="GAH58833.1"/>
    <property type="molecule type" value="Genomic_DNA"/>
</dbReference>
<accession>X1IMP7</accession>
<evidence type="ECO:0000313" key="2">
    <source>
        <dbReference type="EMBL" id="GAH58833.1"/>
    </source>
</evidence>
<name>X1IMP7_9ZZZZ</name>
<sequence>AGKKGKISKFKIKEKNKELKEKIFQSFDKIRIYTKEPHKEKTSKPIILEPNSTVKDVAEKILKGFSNKVKETKIWGPSSKFPGQIIGLQHELKDLDVVEFKTK</sequence>
<protein>
    <recommendedName>
        <fullName evidence="1">TGS domain-containing protein</fullName>
    </recommendedName>
</protein>
<evidence type="ECO:0000259" key="1">
    <source>
        <dbReference type="PROSITE" id="PS51880"/>
    </source>
</evidence>
<dbReference type="InterPro" id="IPR004095">
    <property type="entry name" value="TGS"/>
</dbReference>